<evidence type="ECO:0000256" key="7">
    <source>
        <dbReference type="ARBA" id="ARBA00022958"/>
    </source>
</evidence>
<dbReference type="KEGG" id="mbur:EQU24_18540"/>
<evidence type="ECO:0000256" key="8">
    <source>
        <dbReference type="ARBA" id="ARBA00022989"/>
    </source>
</evidence>
<evidence type="ECO:0000256" key="5">
    <source>
        <dbReference type="ARBA" id="ARBA00022826"/>
    </source>
</evidence>
<evidence type="ECO:0000256" key="9">
    <source>
        <dbReference type="ARBA" id="ARBA00023065"/>
    </source>
</evidence>
<accession>A0A4P9URI4</accession>
<evidence type="ECO:0000313" key="14">
    <source>
        <dbReference type="EMBL" id="QCW84017.1"/>
    </source>
</evidence>
<keyword evidence="4 12" id="KW-0812">Transmembrane</keyword>
<dbReference type="RefSeq" id="WP_017842127.1">
    <property type="nucleotide sequence ID" value="NZ_CP035467.1"/>
</dbReference>
<dbReference type="PANTHER" id="PTHR11537">
    <property type="entry name" value="VOLTAGE-GATED POTASSIUM CHANNEL"/>
    <property type="match status" value="1"/>
</dbReference>
<dbReference type="PANTHER" id="PTHR11537:SF254">
    <property type="entry name" value="POTASSIUM VOLTAGE-GATED CHANNEL PROTEIN SHAB"/>
    <property type="match status" value="1"/>
</dbReference>
<keyword evidence="5" id="KW-0631">Potassium channel</keyword>
<feature type="transmembrane region" description="Helical" evidence="12">
    <location>
        <begin position="70"/>
        <end position="91"/>
    </location>
</feature>
<keyword evidence="6" id="KW-0851">Voltage-gated channel</keyword>
<evidence type="ECO:0000256" key="1">
    <source>
        <dbReference type="ARBA" id="ARBA00004141"/>
    </source>
</evidence>
<evidence type="ECO:0000259" key="13">
    <source>
        <dbReference type="Pfam" id="PF00520"/>
    </source>
</evidence>
<evidence type="ECO:0000256" key="10">
    <source>
        <dbReference type="ARBA" id="ARBA00023136"/>
    </source>
</evidence>
<organism evidence="14 15">
    <name type="scientific">Methylotuvimicrobium buryatense</name>
    <name type="common">Methylomicrobium buryatense</name>
    <dbReference type="NCBI Taxonomy" id="95641"/>
    <lineage>
        <taxon>Bacteria</taxon>
        <taxon>Pseudomonadati</taxon>
        <taxon>Pseudomonadota</taxon>
        <taxon>Gammaproteobacteria</taxon>
        <taxon>Methylococcales</taxon>
        <taxon>Methylococcaceae</taxon>
        <taxon>Methylotuvimicrobium</taxon>
    </lineage>
</organism>
<keyword evidence="3" id="KW-0633">Potassium transport</keyword>
<dbReference type="Gene3D" id="1.10.287.70">
    <property type="match status" value="1"/>
</dbReference>
<dbReference type="InterPro" id="IPR005821">
    <property type="entry name" value="Ion_trans_dom"/>
</dbReference>
<reference evidence="15" key="1">
    <citation type="journal article" date="2019" name="J. Bacteriol.">
        <title>A Mutagenic Screen Identifies a TonB-Dependent Receptor Required for the Lanthanide Metal Switch in the Type I Methanotroph 'Methylotuvimicrobium buryatense' 5GB1C.</title>
        <authorList>
            <person name="Groom J.D."/>
            <person name="Ford S.M."/>
            <person name="Pesesky M.W."/>
            <person name="Lidstrom M.E."/>
        </authorList>
    </citation>
    <scope>NUCLEOTIDE SEQUENCE [LARGE SCALE GENOMIC DNA]</scope>
    <source>
        <strain evidence="15">5GB1C</strain>
    </source>
</reference>
<dbReference type="Proteomes" id="UP000305881">
    <property type="component" value="Chromosome"/>
</dbReference>
<feature type="transmembrane region" description="Helical" evidence="12">
    <location>
        <begin position="165"/>
        <end position="186"/>
    </location>
</feature>
<dbReference type="OrthoDB" id="9799090at2"/>
<dbReference type="SUPFAM" id="SSF81324">
    <property type="entry name" value="Voltage-gated potassium channels"/>
    <property type="match status" value="1"/>
</dbReference>
<dbReference type="InterPro" id="IPR027359">
    <property type="entry name" value="Volt_channel_dom_sf"/>
</dbReference>
<evidence type="ECO:0000256" key="11">
    <source>
        <dbReference type="ARBA" id="ARBA00023303"/>
    </source>
</evidence>
<evidence type="ECO:0000256" key="6">
    <source>
        <dbReference type="ARBA" id="ARBA00022882"/>
    </source>
</evidence>
<dbReference type="EMBL" id="CP035467">
    <property type="protein sequence ID" value="QCW84017.1"/>
    <property type="molecule type" value="Genomic_DNA"/>
</dbReference>
<dbReference type="Gene3D" id="1.20.120.350">
    <property type="entry name" value="Voltage-gated potassium channels. Chain C"/>
    <property type="match status" value="1"/>
</dbReference>
<keyword evidence="11" id="KW-0407">Ion channel</keyword>
<sequence>MIHDKPLKHPRIHEESPTSAWRQTLNRIIFGAETKAGKAFDVVLIIMILLSIVTVMLDSVEAIRNQYRQLFYLSEWFFTLLFTLEYILRLLSVRRPLLYAQSFFGFVDLLSILPTYLGLLIPGVEYMLTLRILRLLRIFRVLKLSEYMREANVLLIALNNSFRKIAVFLYTVLTLVVVFGALMYIVEGSEAGFTSIPKSVYWTIVTITTVGYGDISPQTALGQLLASTIMIMGYGIIAVPTGIYSAELMKSHKQSRIDNRPCPDCGATGHDFDAVYCKYCGHRLNPRDE</sequence>
<keyword evidence="9" id="KW-0406">Ion transport</keyword>
<keyword evidence="15" id="KW-1185">Reference proteome</keyword>
<gene>
    <name evidence="14" type="ORF">EQU24_18540</name>
</gene>
<evidence type="ECO:0000256" key="4">
    <source>
        <dbReference type="ARBA" id="ARBA00022692"/>
    </source>
</evidence>
<dbReference type="GO" id="GO:0001508">
    <property type="term" value="P:action potential"/>
    <property type="evidence" value="ECO:0007669"/>
    <property type="project" value="TreeGrafter"/>
</dbReference>
<dbReference type="AlphaFoldDB" id="A0A4P9URI4"/>
<dbReference type="GO" id="GO:0008076">
    <property type="term" value="C:voltage-gated potassium channel complex"/>
    <property type="evidence" value="ECO:0007669"/>
    <property type="project" value="InterPro"/>
</dbReference>
<dbReference type="PRINTS" id="PR00169">
    <property type="entry name" value="KCHANNEL"/>
</dbReference>
<feature type="domain" description="Ion transport" evidence="13">
    <location>
        <begin position="38"/>
        <end position="246"/>
    </location>
</feature>
<proteinExistence type="predicted"/>
<name>A0A4P9URI4_METBY</name>
<keyword evidence="7" id="KW-0630">Potassium</keyword>
<evidence type="ECO:0000313" key="15">
    <source>
        <dbReference type="Proteomes" id="UP000305881"/>
    </source>
</evidence>
<protein>
    <submittedName>
        <fullName evidence="14">Ion transporter</fullName>
    </submittedName>
</protein>
<evidence type="ECO:0000256" key="2">
    <source>
        <dbReference type="ARBA" id="ARBA00022448"/>
    </source>
</evidence>
<dbReference type="STRING" id="675511.GCA_000341735_03734"/>
<keyword evidence="8 12" id="KW-1133">Transmembrane helix</keyword>
<feature type="transmembrane region" description="Helical" evidence="12">
    <location>
        <begin position="103"/>
        <end position="128"/>
    </location>
</feature>
<feature type="transmembrane region" description="Helical" evidence="12">
    <location>
        <begin position="224"/>
        <end position="246"/>
    </location>
</feature>
<evidence type="ECO:0000256" key="3">
    <source>
        <dbReference type="ARBA" id="ARBA00022538"/>
    </source>
</evidence>
<keyword evidence="2" id="KW-0813">Transport</keyword>
<evidence type="ECO:0000256" key="12">
    <source>
        <dbReference type="SAM" id="Phobius"/>
    </source>
</evidence>
<feature type="transmembrane region" description="Helical" evidence="12">
    <location>
        <begin position="39"/>
        <end position="58"/>
    </location>
</feature>
<keyword evidence="10 12" id="KW-0472">Membrane</keyword>
<dbReference type="InterPro" id="IPR028325">
    <property type="entry name" value="VG_K_chnl"/>
</dbReference>
<dbReference type="Pfam" id="PF00520">
    <property type="entry name" value="Ion_trans"/>
    <property type="match status" value="1"/>
</dbReference>
<comment type="subcellular location">
    <subcellularLocation>
        <location evidence="1">Membrane</location>
        <topology evidence="1">Multi-pass membrane protein</topology>
    </subcellularLocation>
</comment>
<dbReference type="GO" id="GO:0005249">
    <property type="term" value="F:voltage-gated potassium channel activity"/>
    <property type="evidence" value="ECO:0007669"/>
    <property type="project" value="InterPro"/>
</dbReference>